<evidence type="ECO:0000256" key="3">
    <source>
        <dbReference type="ARBA" id="ARBA00022692"/>
    </source>
</evidence>
<keyword evidence="4 6" id="KW-1133">Transmembrane helix</keyword>
<organism evidence="9 10">
    <name type="scientific">Campylobacter geochelonis</name>
    <dbReference type="NCBI Taxonomy" id="1780362"/>
    <lineage>
        <taxon>Bacteria</taxon>
        <taxon>Pseudomonadati</taxon>
        <taxon>Campylobacterota</taxon>
        <taxon>Epsilonproteobacteria</taxon>
        <taxon>Campylobacterales</taxon>
        <taxon>Campylobacteraceae</taxon>
        <taxon>Campylobacter</taxon>
    </lineage>
</organism>
<gene>
    <name evidence="9" type="primary">etk</name>
    <name evidence="9" type="ORF">ERS672216_01781</name>
</gene>
<feature type="transmembrane region" description="Helical" evidence="6">
    <location>
        <begin position="30"/>
        <end position="52"/>
    </location>
</feature>
<dbReference type="Pfam" id="PF02706">
    <property type="entry name" value="Wzz"/>
    <property type="match status" value="1"/>
</dbReference>
<evidence type="ECO:0000259" key="8">
    <source>
        <dbReference type="Pfam" id="PF13807"/>
    </source>
</evidence>
<dbReference type="RefSeq" id="WP_075495173.1">
    <property type="nucleotide sequence ID" value="NZ_CP053844.1"/>
</dbReference>
<dbReference type="Proteomes" id="UP000069632">
    <property type="component" value="Unassembled WGS sequence"/>
</dbReference>
<dbReference type="PANTHER" id="PTHR32309:SF32">
    <property type="entry name" value="TYROSINE-PROTEIN KINASE ETK-RELATED"/>
    <property type="match status" value="1"/>
</dbReference>
<keyword evidence="2" id="KW-1003">Cell membrane</keyword>
<evidence type="ECO:0000313" key="10">
    <source>
        <dbReference type="Proteomes" id="UP000069632"/>
    </source>
</evidence>
<protein>
    <submittedName>
        <fullName evidence="9">Chain length determinant protein</fullName>
        <ecNumber evidence="9">2.7.10.-</ecNumber>
    </submittedName>
</protein>
<keyword evidence="10" id="KW-1185">Reference proteome</keyword>
<dbReference type="EMBL" id="FIZP01000015">
    <property type="protein sequence ID" value="CZE49162.1"/>
    <property type="molecule type" value="Genomic_DNA"/>
</dbReference>
<sequence>MQENINESYKDDEIDLFELIKTLWSYRYKIVVTTACFFILGFIYTLIATPWYKANALVEVGFYRDSQNSVNEIMLAKTSEVVEKLKVKYIDLLKETEDRNEKVQSISAVKNNPKFFNITTVAKSNEEAINLVKKIVGDVSVEHKNTLDGYLNSQKIALANIDRQIEFLKNNRIVEVEQQIKNIENSMIPRLERQLAYLQNNTIPSAQLEVDNINKVSIPAIDKRIDTSTQELAKYEKDLERLKNIIPKTNGAKLTLLYLQEQNLNSNISSVNDRLIYLEQQKEQLMTKTLPDAYNRLDNLRNVMLINSQADIDNIKNDTLPTLQRQLYTLQTQELSALLDKRAIVELSLKPFNYKNTNIVSDIVTSKTPEKPKKPIILAISLMAGFILSVFGVLVYDAFKKRIKNN</sequence>
<evidence type="ECO:0000256" key="2">
    <source>
        <dbReference type="ARBA" id="ARBA00022475"/>
    </source>
</evidence>
<evidence type="ECO:0000256" key="1">
    <source>
        <dbReference type="ARBA" id="ARBA00004651"/>
    </source>
</evidence>
<evidence type="ECO:0000259" key="7">
    <source>
        <dbReference type="Pfam" id="PF02706"/>
    </source>
</evidence>
<reference evidence="9 10" key="1">
    <citation type="submission" date="2016-02" db="EMBL/GenBank/DDBJ databases">
        <authorList>
            <consortium name="Pathogen Informatics"/>
        </authorList>
    </citation>
    <scope>NUCLEOTIDE SEQUENCE [LARGE SCALE GENOMIC DNA]</scope>
    <source>
        <strain evidence="9 10">RC20</strain>
    </source>
</reference>
<evidence type="ECO:0000256" key="5">
    <source>
        <dbReference type="ARBA" id="ARBA00023136"/>
    </source>
</evidence>
<feature type="transmembrane region" description="Helical" evidence="6">
    <location>
        <begin position="376"/>
        <end position="399"/>
    </location>
</feature>
<dbReference type="GO" id="GO:0004713">
    <property type="term" value="F:protein tyrosine kinase activity"/>
    <property type="evidence" value="ECO:0007669"/>
    <property type="project" value="TreeGrafter"/>
</dbReference>
<dbReference type="AlphaFoldDB" id="A0A128ESH9"/>
<evidence type="ECO:0000256" key="6">
    <source>
        <dbReference type="SAM" id="Phobius"/>
    </source>
</evidence>
<feature type="domain" description="Polysaccharide chain length determinant N-terminal" evidence="7">
    <location>
        <begin position="12"/>
        <end position="100"/>
    </location>
</feature>
<dbReference type="PANTHER" id="PTHR32309">
    <property type="entry name" value="TYROSINE-PROTEIN KINASE"/>
    <property type="match status" value="1"/>
</dbReference>
<keyword evidence="3 6" id="KW-0812">Transmembrane</keyword>
<feature type="domain" description="Tyrosine-protein kinase G-rich" evidence="8">
    <location>
        <begin position="352"/>
        <end position="395"/>
    </location>
</feature>
<dbReference type="InterPro" id="IPR050445">
    <property type="entry name" value="Bact_polysacc_biosynth/exp"/>
</dbReference>
<dbReference type="InterPro" id="IPR003856">
    <property type="entry name" value="LPS_length_determ_N"/>
</dbReference>
<dbReference type="GO" id="GO:0005886">
    <property type="term" value="C:plasma membrane"/>
    <property type="evidence" value="ECO:0007669"/>
    <property type="project" value="UniProtKB-SubCell"/>
</dbReference>
<keyword evidence="9" id="KW-0808">Transferase</keyword>
<dbReference type="Pfam" id="PF13807">
    <property type="entry name" value="GNVR"/>
    <property type="match status" value="1"/>
</dbReference>
<dbReference type="EC" id="2.7.10.-" evidence="9"/>
<evidence type="ECO:0000313" key="9">
    <source>
        <dbReference type="EMBL" id="CZE49162.1"/>
    </source>
</evidence>
<keyword evidence="5 6" id="KW-0472">Membrane</keyword>
<evidence type="ECO:0000256" key="4">
    <source>
        <dbReference type="ARBA" id="ARBA00022989"/>
    </source>
</evidence>
<comment type="subcellular location">
    <subcellularLocation>
        <location evidence="1">Cell membrane</location>
        <topology evidence="1">Multi-pass membrane protein</topology>
    </subcellularLocation>
</comment>
<name>A0A128ESH9_9BACT</name>
<proteinExistence type="predicted"/>
<accession>A0A128ESH9</accession>
<dbReference type="InterPro" id="IPR032807">
    <property type="entry name" value="GNVR"/>
</dbReference>